<dbReference type="EMBL" id="JBAMIC010000001">
    <property type="protein sequence ID" value="KAK7114360.1"/>
    <property type="molecule type" value="Genomic_DNA"/>
</dbReference>
<dbReference type="PANTHER" id="PTHR45867">
    <property type="entry name" value="PURPLE ACID PHOSPHATASE"/>
    <property type="match status" value="1"/>
</dbReference>
<dbReference type="Pfam" id="PF00149">
    <property type="entry name" value="Metallophos"/>
    <property type="match status" value="1"/>
</dbReference>
<keyword evidence="1" id="KW-0325">Glycoprotein</keyword>
<evidence type="ECO:0000256" key="1">
    <source>
        <dbReference type="ARBA" id="ARBA00023180"/>
    </source>
</evidence>
<dbReference type="InterPro" id="IPR025733">
    <property type="entry name" value="PAPs_C"/>
</dbReference>
<evidence type="ECO:0000313" key="5">
    <source>
        <dbReference type="Proteomes" id="UP001374579"/>
    </source>
</evidence>
<evidence type="ECO:0000259" key="3">
    <source>
        <dbReference type="Pfam" id="PF14008"/>
    </source>
</evidence>
<dbReference type="InterPro" id="IPR029052">
    <property type="entry name" value="Metallo-depent_PP-like"/>
</dbReference>
<dbReference type="InterPro" id="IPR004843">
    <property type="entry name" value="Calcineurin-like_PHP"/>
</dbReference>
<proteinExistence type="predicted"/>
<feature type="domain" description="Purple acid phosphatase C-terminal" evidence="3">
    <location>
        <begin position="411"/>
        <end position="473"/>
    </location>
</feature>
<dbReference type="Pfam" id="PF14008">
    <property type="entry name" value="Metallophos_C"/>
    <property type="match status" value="1"/>
</dbReference>
<keyword evidence="5" id="KW-1185">Reference proteome</keyword>
<gene>
    <name evidence="4" type="ORF">V1264_000432</name>
</gene>
<feature type="domain" description="Calcineurin-like phosphoesterase" evidence="2">
    <location>
        <begin position="188"/>
        <end position="390"/>
    </location>
</feature>
<dbReference type="GO" id="GO:0016787">
    <property type="term" value="F:hydrolase activity"/>
    <property type="evidence" value="ECO:0007669"/>
    <property type="project" value="InterPro"/>
</dbReference>
<organism evidence="4 5">
    <name type="scientific">Littorina saxatilis</name>
    <dbReference type="NCBI Taxonomy" id="31220"/>
    <lineage>
        <taxon>Eukaryota</taxon>
        <taxon>Metazoa</taxon>
        <taxon>Spiralia</taxon>
        <taxon>Lophotrochozoa</taxon>
        <taxon>Mollusca</taxon>
        <taxon>Gastropoda</taxon>
        <taxon>Caenogastropoda</taxon>
        <taxon>Littorinimorpha</taxon>
        <taxon>Littorinoidea</taxon>
        <taxon>Littorinidae</taxon>
        <taxon>Littorina</taxon>
    </lineage>
</organism>
<dbReference type="PANTHER" id="PTHR45867:SF3">
    <property type="entry name" value="ACID PHOSPHATASE TYPE 7"/>
    <property type="match status" value="1"/>
</dbReference>
<evidence type="ECO:0000313" key="4">
    <source>
        <dbReference type="EMBL" id="KAK7114360.1"/>
    </source>
</evidence>
<name>A0AAN9BZU8_9CAEN</name>
<sequence>MVSLSVTTVMKPFLATFATLLLVFGTTRVSTHDLVGGGCLLARFPDDLLQQLKQESNFLYPPSPPSHAPVQGLHLALEGSEGLRVTWMNPARPSIGGKFYPQCMFGPEGSNLSHVVSAHFYTYTAGMFAHVLNTAVLDLSVIPCVNKTSSPCVKALAYQCGDKAFGFGDVLHANIQDKVVPLTPGPQFAVIGDMGVPHGLKTIDSIASRMSGGGLGEVEMLLHAGDITYANHYGTKTHNNSYVWVEYMNALQSVVGKVPYMTAPGNHEAQFEFAAYLNWLPMPNKASSSDSPFWFSFDYLGVHVLSFSTEHDFTPNSTQHRWIEQDLKRANGNRARVPWLVVIGHRPLYCSSLICWERCHDEATTFRSNLEELLYQYRVDAMITGHNHQYERSYPVYLGKATQKNYINPQAPVYIVDGAAGNPELNDPTFEPGVEWRGNDEPSMATGFLLMTPSQSQLKFDYVLSDTDKVFDSFTIVRK</sequence>
<dbReference type="InterPro" id="IPR041792">
    <property type="entry name" value="MPP_PAP"/>
</dbReference>
<dbReference type="SUPFAM" id="SSF56300">
    <property type="entry name" value="Metallo-dependent phosphatases"/>
    <property type="match status" value="1"/>
</dbReference>
<dbReference type="AlphaFoldDB" id="A0AAN9BZU8"/>
<dbReference type="Proteomes" id="UP001374579">
    <property type="component" value="Unassembled WGS sequence"/>
</dbReference>
<evidence type="ECO:0008006" key="6">
    <source>
        <dbReference type="Google" id="ProtNLM"/>
    </source>
</evidence>
<dbReference type="Gene3D" id="3.60.21.10">
    <property type="match status" value="1"/>
</dbReference>
<evidence type="ECO:0000259" key="2">
    <source>
        <dbReference type="Pfam" id="PF00149"/>
    </source>
</evidence>
<dbReference type="CDD" id="cd00839">
    <property type="entry name" value="MPP_PAPs"/>
    <property type="match status" value="1"/>
</dbReference>
<protein>
    <recommendedName>
        <fullName evidence="6">Purple acid phosphatase</fullName>
    </recommendedName>
</protein>
<accession>A0AAN9BZU8</accession>
<comment type="caution">
    <text evidence="4">The sequence shown here is derived from an EMBL/GenBank/DDBJ whole genome shotgun (WGS) entry which is preliminary data.</text>
</comment>
<reference evidence="4 5" key="1">
    <citation type="submission" date="2024-02" db="EMBL/GenBank/DDBJ databases">
        <title>Chromosome-scale genome assembly of the rough periwinkle Littorina saxatilis.</title>
        <authorList>
            <person name="De Jode A."/>
            <person name="Faria R."/>
            <person name="Formenti G."/>
            <person name="Sims Y."/>
            <person name="Smith T.P."/>
            <person name="Tracey A."/>
            <person name="Wood J.M.D."/>
            <person name="Zagrodzka Z.B."/>
            <person name="Johannesson K."/>
            <person name="Butlin R.K."/>
            <person name="Leder E.H."/>
        </authorList>
    </citation>
    <scope>NUCLEOTIDE SEQUENCE [LARGE SCALE GENOMIC DNA]</scope>
    <source>
        <strain evidence="4">Snail1</strain>
        <tissue evidence="4">Muscle</tissue>
    </source>
</reference>